<evidence type="ECO:0000313" key="1">
    <source>
        <dbReference type="EMBL" id="PWS27493.1"/>
    </source>
</evidence>
<reference evidence="1 2" key="1">
    <citation type="submission" date="2018-05" db="EMBL/GenBank/DDBJ databases">
        <title>Pedobacter paludis sp. nov., isolated from wetland soil.</title>
        <authorList>
            <person name="Zhang Y."/>
            <person name="Wang G."/>
        </authorList>
    </citation>
    <scope>NUCLEOTIDE SEQUENCE [LARGE SCALE GENOMIC DNA]</scope>
    <source>
        <strain evidence="1 2">KCTC22721</strain>
    </source>
</reference>
<comment type="caution">
    <text evidence="1">The sequence shown here is derived from an EMBL/GenBank/DDBJ whole genome shotgun (WGS) entry which is preliminary data.</text>
</comment>
<gene>
    <name evidence="1" type="ORF">DHW03_07780</name>
</gene>
<proteinExistence type="predicted"/>
<accession>A0A317ENM2</accession>
<keyword evidence="2" id="KW-1185">Reference proteome</keyword>
<evidence type="ECO:0000313" key="2">
    <source>
        <dbReference type="Proteomes" id="UP000245379"/>
    </source>
</evidence>
<name>A0A317ENM2_9SPHI</name>
<dbReference type="Proteomes" id="UP000245379">
    <property type="component" value="Unassembled WGS sequence"/>
</dbReference>
<dbReference type="EMBL" id="QGNZ01000002">
    <property type="protein sequence ID" value="PWS27493.1"/>
    <property type="molecule type" value="Genomic_DNA"/>
</dbReference>
<protein>
    <submittedName>
        <fullName evidence="1">Uncharacterized protein</fullName>
    </submittedName>
</protein>
<sequence>MPKALHFVPKPDQSEMPIFSAEAGAGLKAAKRAELLISKKRFRIFGKFHLSGNERTALLGA</sequence>
<organism evidence="1 2">
    <name type="scientific">Pedobacter yonginense</name>
    <dbReference type="NCBI Taxonomy" id="651869"/>
    <lineage>
        <taxon>Bacteria</taxon>
        <taxon>Pseudomonadati</taxon>
        <taxon>Bacteroidota</taxon>
        <taxon>Sphingobacteriia</taxon>
        <taxon>Sphingobacteriales</taxon>
        <taxon>Sphingobacteriaceae</taxon>
        <taxon>Pedobacter</taxon>
    </lineage>
</organism>
<dbReference type="AlphaFoldDB" id="A0A317ENM2"/>